<evidence type="ECO:0000313" key="2">
    <source>
        <dbReference type="EMBL" id="MEE4545737.1"/>
    </source>
</evidence>
<evidence type="ECO:0000313" key="3">
    <source>
        <dbReference type="Proteomes" id="UP001344658"/>
    </source>
</evidence>
<organism evidence="2 3">
    <name type="scientific">Actinacidiphila polyblastidii</name>
    <dbReference type="NCBI Taxonomy" id="3110430"/>
    <lineage>
        <taxon>Bacteria</taxon>
        <taxon>Bacillati</taxon>
        <taxon>Actinomycetota</taxon>
        <taxon>Actinomycetes</taxon>
        <taxon>Kitasatosporales</taxon>
        <taxon>Streptomycetaceae</taxon>
        <taxon>Actinacidiphila</taxon>
    </lineage>
</organism>
<reference evidence="2 3" key="1">
    <citation type="submission" date="2023-12" db="EMBL/GenBank/DDBJ databases">
        <title>Streptomyces sp. V4-01.</title>
        <authorList>
            <person name="Somphong A."/>
            <person name="Phongsopitanun W."/>
        </authorList>
    </citation>
    <scope>NUCLEOTIDE SEQUENCE [LARGE SCALE GENOMIC DNA]</scope>
    <source>
        <strain evidence="2 3">V4-01</strain>
    </source>
</reference>
<dbReference type="Proteomes" id="UP001344658">
    <property type="component" value="Unassembled WGS sequence"/>
</dbReference>
<comment type="caution">
    <text evidence="2">The sequence shown here is derived from an EMBL/GenBank/DDBJ whole genome shotgun (WGS) entry which is preliminary data.</text>
</comment>
<keyword evidence="3" id="KW-1185">Reference proteome</keyword>
<evidence type="ECO:0000256" key="1">
    <source>
        <dbReference type="SAM" id="MobiDB-lite"/>
    </source>
</evidence>
<protein>
    <submittedName>
        <fullName evidence="2">Uncharacterized protein</fullName>
    </submittedName>
</protein>
<proteinExistence type="predicted"/>
<gene>
    <name evidence="2" type="ORF">V2S66_27680</name>
</gene>
<accession>A0ABU7PKZ6</accession>
<dbReference type="RefSeq" id="WP_330799435.1">
    <property type="nucleotide sequence ID" value="NZ_JAZEWV010000033.1"/>
</dbReference>
<dbReference type="EMBL" id="JAZEWV010000033">
    <property type="protein sequence ID" value="MEE4545737.1"/>
    <property type="molecule type" value="Genomic_DNA"/>
</dbReference>
<sequence>MHHDDGGCRPSRLSALRAPSRFSALAAPAGLAALSARTPGLDVMSGAAAGPARGAARAVPGVPRSGR</sequence>
<name>A0ABU7PKZ6_9ACTN</name>
<feature type="region of interest" description="Disordered" evidence="1">
    <location>
        <begin position="47"/>
        <end position="67"/>
    </location>
</feature>